<name>A0A2K3KT38_TRIPR</name>
<organism evidence="1 2">
    <name type="scientific">Trifolium pratense</name>
    <name type="common">Red clover</name>
    <dbReference type="NCBI Taxonomy" id="57577"/>
    <lineage>
        <taxon>Eukaryota</taxon>
        <taxon>Viridiplantae</taxon>
        <taxon>Streptophyta</taxon>
        <taxon>Embryophyta</taxon>
        <taxon>Tracheophyta</taxon>
        <taxon>Spermatophyta</taxon>
        <taxon>Magnoliopsida</taxon>
        <taxon>eudicotyledons</taxon>
        <taxon>Gunneridae</taxon>
        <taxon>Pentapetalae</taxon>
        <taxon>rosids</taxon>
        <taxon>fabids</taxon>
        <taxon>Fabales</taxon>
        <taxon>Fabaceae</taxon>
        <taxon>Papilionoideae</taxon>
        <taxon>50 kb inversion clade</taxon>
        <taxon>NPAAA clade</taxon>
        <taxon>Hologalegina</taxon>
        <taxon>IRL clade</taxon>
        <taxon>Trifolieae</taxon>
        <taxon>Trifolium</taxon>
    </lineage>
</organism>
<gene>
    <name evidence="1" type="ORF">L195_g064441</name>
</gene>
<protein>
    <submittedName>
        <fullName evidence="1">Uncharacterized protein</fullName>
    </submittedName>
</protein>
<proteinExistence type="predicted"/>
<comment type="caution">
    <text evidence="1">The sequence shown here is derived from an EMBL/GenBank/DDBJ whole genome shotgun (WGS) entry which is preliminary data.</text>
</comment>
<dbReference type="Proteomes" id="UP000236291">
    <property type="component" value="Unassembled WGS sequence"/>
</dbReference>
<sequence length="55" mass="6264">RRREGTNLLGFCRREGEGILHRGRSLSRDGDEDGDDGATCAVRRFLALLFAMRRK</sequence>
<reference evidence="1 2" key="1">
    <citation type="journal article" date="2014" name="Am. J. Bot.">
        <title>Genome assembly and annotation for red clover (Trifolium pratense; Fabaceae).</title>
        <authorList>
            <person name="Istvanek J."/>
            <person name="Jaros M."/>
            <person name="Krenek A."/>
            <person name="Repkova J."/>
        </authorList>
    </citation>
    <scope>NUCLEOTIDE SEQUENCE [LARGE SCALE GENOMIC DNA]</scope>
    <source>
        <strain evidence="2">cv. Tatra</strain>
        <tissue evidence="1">Young leaves</tissue>
    </source>
</reference>
<accession>A0A2K3KT38</accession>
<evidence type="ECO:0000313" key="2">
    <source>
        <dbReference type="Proteomes" id="UP000236291"/>
    </source>
</evidence>
<dbReference type="EMBL" id="ASHM01249755">
    <property type="protein sequence ID" value="PNX69450.1"/>
    <property type="molecule type" value="Genomic_DNA"/>
</dbReference>
<feature type="non-terminal residue" evidence="1">
    <location>
        <position position="1"/>
    </location>
</feature>
<reference evidence="1 2" key="2">
    <citation type="journal article" date="2017" name="Front. Plant Sci.">
        <title>Gene Classification and Mining of Molecular Markers Useful in Red Clover (Trifolium pratense) Breeding.</title>
        <authorList>
            <person name="Istvanek J."/>
            <person name="Dluhosova J."/>
            <person name="Dluhos P."/>
            <person name="Patkova L."/>
            <person name="Nedelnik J."/>
            <person name="Repkova J."/>
        </authorList>
    </citation>
    <scope>NUCLEOTIDE SEQUENCE [LARGE SCALE GENOMIC DNA]</scope>
    <source>
        <strain evidence="2">cv. Tatra</strain>
        <tissue evidence="1">Young leaves</tissue>
    </source>
</reference>
<dbReference type="AlphaFoldDB" id="A0A2K3KT38"/>
<evidence type="ECO:0000313" key="1">
    <source>
        <dbReference type="EMBL" id="PNX69450.1"/>
    </source>
</evidence>